<reference evidence="3" key="1">
    <citation type="journal article" date="2019" name="Int. J. Syst. Evol. Microbiol.">
        <title>The Global Catalogue of Microorganisms (GCM) 10K type strain sequencing project: providing services to taxonomists for standard genome sequencing and annotation.</title>
        <authorList>
            <consortium name="The Broad Institute Genomics Platform"/>
            <consortium name="The Broad Institute Genome Sequencing Center for Infectious Disease"/>
            <person name="Wu L."/>
            <person name="Ma J."/>
        </authorList>
    </citation>
    <scope>NUCLEOTIDE SEQUENCE [LARGE SCALE GENOMIC DNA]</scope>
    <source>
        <strain evidence="3">JCM 16898</strain>
    </source>
</reference>
<gene>
    <name evidence="2" type="ORF">GCM10022222_71070</name>
</gene>
<proteinExistence type="predicted"/>
<evidence type="ECO:0000313" key="2">
    <source>
        <dbReference type="EMBL" id="GAA3576196.1"/>
    </source>
</evidence>
<feature type="region of interest" description="Disordered" evidence="1">
    <location>
        <begin position="117"/>
        <end position="165"/>
    </location>
</feature>
<feature type="region of interest" description="Disordered" evidence="1">
    <location>
        <begin position="72"/>
        <end position="91"/>
    </location>
</feature>
<feature type="region of interest" description="Disordered" evidence="1">
    <location>
        <begin position="1"/>
        <end position="33"/>
    </location>
</feature>
<comment type="caution">
    <text evidence="2">The sequence shown here is derived from an EMBL/GenBank/DDBJ whole genome shotgun (WGS) entry which is preliminary data.</text>
</comment>
<evidence type="ECO:0000256" key="1">
    <source>
        <dbReference type="SAM" id="MobiDB-lite"/>
    </source>
</evidence>
<keyword evidence="3" id="KW-1185">Reference proteome</keyword>
<feature type="compositionally biased region" description="Basic and acidic residues" evidence="1">
    <location>
        <begin position="13"/>
        <end position="28"/>
    </location>
</feature>
<dbReference type="Proteomes" id="UP001500689">
    <property type="component" value="Unassembled WGS sequence"/>
</dbReference>
<accession>A0ABP6Y3P4</accession>
<feature type="compositionally biased region" description="Basic and acidic residues" evidence="1">
    <location>
        <begin position="76"/>
        <end position="91"/>
    </location>
</feature>
<evidence type="ECO:0000313" key="3">
    <source>
        <dbReference type="Proteomes" id="UP001500689"/>
    </source>
</evidence>
<sequence>MATRAKHRSGKGVRRERQQRNADARPVEGDPVSHAVLTAVASVAESRSTGTPSHSQQDVLAGDVVQVLHSLVPRGRGSERSNLEQLQTDHELPVVAEFQRPQAQKLVDDPECRALVNDRNTRSRVSSPQRVGRTHARDLQSGCGPSPVASSPKASNRFRSRPSRRCSAFTCRRPGSWNFASENVSRR</sequence>
<organism evidence="2 3">
    <name type="scientific">Amycolatopsis ultiminotia</name>
    <dbReference type="NCBI Taxonomy" id="543629"/>
    <lineage>
        <taxon>Bacteria</taxon>
        <taxon>Bacillati</taxon>
        <taxon>Actinomycetota</taxon>
        <taxon>Actinomycetes</taxon>
        <taxon>Pseudonocardiales</taxon>
        <taxon>Pseudonocardiaceae</taxon>
        <taxon>Amycolatopsis</taxon>
    </lineage>
</organism>
<dbReference type="EMBL" id="BAAAZN010000021">
    <property type="protein sequence ID" value="GAA3576196.1"/>
    <property type="molecule type" value="Genomic_DNA"/>
</dbReference>
<protein>
    <submittedName>
        <fullName evidence="2">Uncharacterized protein</fullName>
    </submittedName>
</protein>
<feature type="compositionally biased region" description="Basic residues" evidence="1">
    <location>
        <begin position="1"/>
        <end position="12"/>
    </location>
</feature>
<name>A0ABP6Y3P4_9PSEU</name>